<dbReference type="GO" id="GO:0016810">
    <property type="term" value="F:hydrolase activity, acting on carbon-nitrogen (but not peptide) bonds"/>
    <property type="evidence" value="ECO:0007669"/>
    <property type="project" value="InterPro"/>
</dbReference>
<dbReference type="InterPro" id="IPR011330">
    <property type="entry name" value="Glyco_hydro/deAcase_b/a-brl"/>
</dbReference>
<dbReference type="PROSITE" id="PS51677">
    <property type="entry name" value="NODB"/>
    <property type="match status" value="1"/>
</dbReference>
<feature type="transmembrane region" description="Helical" evidence="3">
    <location>
        <begin position="9"/>
        <end position="28"/>
    </location>
</feature>
<keyword evidence="2" id="KW-0732">Signal</keyword>
<evidence type="ECO:0000256" key="1">
    <source>
        <dbReference type="ARBA" id="ARBA00004613"/>
    </source>
</evidence>
<dbReference type="OrthoDB" id="9778320at2"/>
<dbReference type="Proteomes" id="UP000006094">
    <property type="component" value="Chromosome"/>
</dbReference>
<dbReference type="PANTHER" id="PTHR34216">
    <property type="match status" value="1"/>
</dbReference>
<dbReference type="eggNOG" id="COG0726">
    <property type="taxonomic scope" value="Bacteria"/>
</dbReference>
<dbReference type="GO" id="GO:0005975">
    <property type="term" value="P:carbohydrate metabolic process"/>
    <property type="evidence" value="ECO:0007669"/>
    <property type="project" value="InterPro"/>
</dbReference>
<dbReference type="AlphaFoldDB" id="K0AZQ0"/>
<name>K0AZQ0_GOTA9</name>
<evidence type="ECO:0000313" key="6">
    <source>
        <dbReference type="Proteomes" id="UP000006094"/>
    </source>
</evidence>
<dbReference type="EMBL" id="CP003326">
    <property type="protein sequence ID" value="AFS78754.1"/>
    <property type="molecule type" value="Genomic_DNA"/>
</dbReference>
<keyword evidence="3" id="KW-0472">Membrane</keyword>
<dbReference type="GO" id="GO:0005576">
    <property type="term" value="C:extracellular region"/>
    <property type="evidence" value="ECO:0007669"/>
    <property type="project" value="UniProtKB-SubCell"/>
</dbReference>
<dbReference type="InterPro" id="IPR051398">
    <property type="entry name" value="Polysacch_Deacetylase"/>
</dbReference>
<evidence type="ECO:0000259" key="4">
    <source>
        <dbReference type="PROSITE" id="PS51677"/>
    </source>
</evidence>
<evidence type="ECO:0000313" key="5">
    <source>
        <dbReference type="EMBL" id="AFS78754.1"/>
    </source>
</evidence>
<dbReference type="InterPro" id="IPR002509">
    <property type="entry name" value="NODB_dom"/>
</dbReference>
<dbReference type="RefSeq" id="WP_014967890.1">
    <property type="nucleotide sequence ID" value="NC_018664.1"/>
</dbReference>
<comment type="subcellular location">
    <subcellularLocation>
        <location evidence="1">Secreted</location>
    </subcellularLocation>
</comment>
<keyword evidence="3" id="KW-0812">Transmembrane</keyword>
<gene>
    <name evidence="5" type="ordered locus">Curi_c17470</name>
</gene>
<proteinExistence type="predicted"/>
<dbReference type="Pfam" id="PF01522">
    <property type="entry name" value="Polysacc_deac_1"/>
    <property type="match status" value="1"/>
</dbReference>
<organism evidence="5 6">
    <name type="scientific">Gottschalkia acidurici (strain ATCC 7906 / DSM 604 / BCRC 14475 / CIP 104303 / KCTC 5404 / NCIMB 10678 / 9a)</name>
    <name type="common">Clostridium acidurici</name>
    <dbReference type="NCBI Taxonomy" id="1128398"/>
    <lineage>
        <taxon>Bacteria</taxon>
        <taxon>Bacillati</taxon>
        <taxon>Bacillota</taxon>
        <taxon>Tissierellia</taxon>
        <taxon>Tissierellales</taxon>
        <taxon>Gottschalkiaceae</taxon>
        <taxon>Gottschalkia</taxon>
    </lineage>
</organism>
<keyword evidence="3" id="KW-1133">Transmembrane helix</keyword>
<dbReference type="CDD" id="cd10969">
    <property type="entry name" value="CE4_Ecf1_like_5s"/>
    <property type="match status" value="1"/>
</dbReference>
<dbReference type="Gene3D" id="3.20.20.370">
    <property type="entry name" value="Glycoside hydrolase/deacetylase"/>
    <property type="match status" value="1"/>
</dbReference>
<dbReference type="PANTHER" id="PTHR34216:SF3">
    <property type="entry name" value="POLY-BETA-1,6-N-ACETYL-D-GLUCOSAMINE N-DEACETYLASE"/>
    <property type="match status" value="1"/>
</dbReference>
<dbReference type="KEGG" id="cad:Curi_c17470"/>
<protein>
    <submittedName>
        <fullName evidence="5">Polysaccharide deacetylase</fullName>
    </submittedName>
</protein>
<accession>K0AZQ0</accession>
<reference evidence="5 6" key="1">
    <citation type="journal article" date="2012" name="PLoS ONE">
        <title>The purine-utilizing bacterium Clostridium acidurici 9a: a genome-guided metabolic reconsideration.</title>
        <authorList>
            <person name="Hartwich K."/>
            <person name="Poehlein A."/>
            <person name="Daniel R."/>
        </authorList>
    </citation>
    <scope>NUCLEOTIDE SEQUENCE [LARGE SCALE GENOMIC DNA]</scope>
    <source>
        <strain evidence="6">ATCC 7906 / DSM 604 / BCRC 14475 / CIP 104303 / KCTC 5404 / NCIMB 10678 / 9a</strain>
    </source>
</reference>
<dbReference type="SUPFAM" id="SSF88713">
    <property type="entry name" value="Glycoside hydrolase/deacetylase"/>
    <property type="match status" value="1"/>
</dbReference>
<dbReference type="STRING" id="1128398.Curi_c17470"/>
<evidence type="ECO:0000256" key="2">
    <source>
        <dbReference type="ARBA" id="ARBA00022729"/>
    </source>
</evidence>
<dbReference type="HOGENOM" id="CLU_030024_3_3_9"/>
<sequence length="283" mass="33589">MKKIKNNHYIRLFIVIFALLLAFITYKYKQNKKNDIYIPVLMYHNIEPNPEFKKITYTIKPELFESHMKALKEKGYNTITVTELNDFIKNKKELPKKPILITLDDGKTNNYEYAYPVLKKLNMKGNMFVITHTAEEHKNEQYLDWNRLKEMYDSGVMDIQGHTYNLHHKIDNDPVIFNKLYRESEDEYKERILNDFKLSKQLIEDNIGNKVISLAYPYGEYDDEIEEIAKQAGYQQTYSTDTGIMSKKDSPYLVKRINIDGLCSTRRLIFEIEALKILKSIFH</sequence>
<keyword evidence="6" id="KW-1185">Reference proteome</keyword>
<feature type="domain" description="NodB homology" evidence="4">
    <location>
        <begin position="97"/>
        <end position="283"/>
    </location>
</feature>
<evidence type="ECO:0000256" key="3">
    <source>
        <dbReference type="SAM" id="Phobius"/>
    </source>
</evidence>